<dbReference type="EMBL" id="VOHK01000006">
    <property type="protein sequence ID" value="TWT18521.1"/>
    <property type="molecule type" value="Genomic_DNA"/>
</dbReference>
<comment type="caution">
    <text evidence="1">The sequence shown here is derived from an EMBL/GenBank/DDBJ whole genome shotgun (WGS) entry which is preliminary data.</text>
</comment>
<evidence type="ECO:0008006" key="3">
    <source>
        <dbReference type="Google" id="ProtNLM"/>
    </source>
</evidence>
<sequence length="69" mass="7165">MVRELIEVEASGDGWLVRGEGAALSCATKLQAIEQAHTLASRRYVETGRPTAVRVPVVGGMAVIVGACG</sequence>
<proteinExistence type="predicted"/>
<organism evidence="1 2">
    <name type="scientific">Luteimonas marina</name>
    <dbReference type="NCBI Taxonomy" id="488485"/>
    <lineage>
        <taxon>Bacteria</taxon>
        <taxon>Pseudomonadati</taxon>
        <taxon>Pseudomonadota</taxon>
        <taxon>Gammaproteobacteria</taxon>
        <taxon>Lysobacterales</taxon>
        <taxon>Lysobacteraceae</taxon>
        <taxon>Luteimonas</taxon>
    </lineage>
</organism>
<dbReference type="RefSeq" id="WP_146388627.1">
    <property type="nucleotide sequence ID" value="NZ_VOHK01000006.1"/>
</dbReference>
<gene>
    <name evidence="1" type="ORF">FQY83_14170</name>
</gene>
<reference evidence="1 2" key="1">
    <citation type="journal article" date="2008" name="Int. J. Syst. Evol. Microbiol.">
        <title>Luteimonas marina sp. nov., isolated from seawater.</title>
        <authorList>
            <person name="Baik K.S."/>
            <person name="Park S.C."/>
            <person name="Kim M.S."/>
            <person name="Kim E.M."/>
            <person name="Park C."/>
            <person name="Chun J."/>
            <person name="Seong C.N."/>
        </authorList>
    </citation>
    <scope>NUCLEOTIDE SEQUENCE [LARGE SCALE GENOMIC DNA]</scope>
    <source>
        <strain evidence="1 2">FR1330</strain>
    </source>
</reference>
<dbReference type="Proteomes" id="UP000319980">
    <property type="component" value="Unassembled WGS sequence"/>
</dbReference>
<dbReference type="AlphaFoldDB" id="A0A5C5TWC9"/>
<keyword evidence="2" id="KW-1185">Reference proteome</keyword>
<accession>A0A5C5TWC9</accession>
<dbReference type="OrthoDB" id="5975974at2"/>
<name>A0A5C5TWC9_9GAMM</name>
<evidence type="ECO:0000313" key="1">
    <source>
        <dbReference type="EMBL" id="TWT18521.1"/>
    </source>
</evidence>
<protein>
    <recommendedName>
        <fullName evidence="3">DUF2188 domain-containing protein</fullName>
    </recommendedName>
</protein>
<evidence type="ECO:0000313" key="2">
    <source>
        <dbReference type="Proteomes" id="UP000319980"/>
    </source>
</evidence>